<feature type="transmembrane region" description="Helical" evidence="7">
    <location>
        <begin position="282"/>
        <end position="300"/>
    </location>
</feature>
<dbReference type="AlphaFoldDB" id="A0A7X0Y4H1"/>
<dbReference type="Gene3D" id="1.20.1250.20">
    <property type="entry name" value="MFS general substrate transporter like domains"/>
    <property type="match status" value="1"/>
</dbReference>
<dbReference type="InterPro" id="IPR022324">
    <property type="entry name" value="Bacilysin_exporter_BacE_put"/>
</dbReference>
<feature type="transmembrane region" description="Helical" evidence="7">
    <location>
        <begin position="70"/>
        <end position="89"/>
    </location>
</feature>
<feature type="transmembrane region" description="Helical" evidence="7">
    <location>
        <begin position="374"/>
        <end position="396"/>
    </location>
</feature>
<dbReference type="EMBL" id="JAARWN010000009">
    <property type="protein sequence ID" value="MBC1936703.1"/>
    <property type="molecule type" value="Genomic_DNA"/>
</dbReference>
<keyword evidence="6 7" id="KW-0472">Membrane</keyword>
<sequence>MNKTSALLISSSFMSFIGSGIFFVSITWYVYKELGSASSVGMIVLLSSIPGIFISPLAGVLADRFNKKRIVVLMDILRFILIISVFTIIEFNMFSIYYLYVVTVAVTICSNLFFPSFSGLIKISVDKDNLSKVMGANSTSLQLGTIIGSSIAGVLIATISIQGAFLICSLTYLISAMFLGNVRRIRQSETASYEGIRQDIGFYRSLVNGFAYIKENSNIRILILLGLITGTIVSAINTLLSAYTVEVLHSSETVYGILDASYAFGGVVIGLVLVLFKNKITFFKSMLLSTLMLAISFVLLGVSSSIITSIVLLAVIGFTNMYQGIIRKTKLIGMTDFDYIGRVESVNWLVYSTISPLIALVLGIAANIISIDKIFLLMGTILFGLFFVILISSLVYTKEKLYERSDINK</sequence>
<dbReference type="Proteomes" id="UP000535908">
    <property type="component" value="Unassembled WGS sequence"/>
</dbReference>
<dbReference type="PROSITE" id="PS50850">
    <property type="entry name" value="MFS"/>
    <property type="match status" value="1"/>
</dbReference>
<dbReference type="GO" id="GO:0022857">
    <property type="term" value="F:transmembrane transporter activity"/>
    <property type="evidence" value="ECO:0007669"/>
    <property type="project" value="InterPro"/>
</dbReference>
<keyword evidence="2" id="KW-0813">Transport</keyword>
<feature type="domain" description="Major facilitator superfamily (MFS) profile" evidence="8">
    <location>
        <begin position="4"/>
        <end position="396"/>
    </location>
</feature>
<dbReference type="CDD" id="cd06173">
    <property type="entry name" value="MFS_MefA_like"/>
    <property type="match status" value="1"/>
</dbReference>
<organism evidence="9 10">
    <name type="scientific">Listeria grandensis</name>
    <dbReference type="NCBI Taxonomy" id="1494963"/>
    <lineage>
        <taxon>Bacteria</taxon>
        <taxon>Bacillati</taxon>
        <taxon>Bacillota</taxon>
        <taxon>Bacilli</taxon>
        <taxon>Bacillales</taxon>
        <taxon>Listeriaceae</taxon>
        <taxon>Listeria</taxon>
    </lineage>
</organism>
<dbReference type="SUPFAM" id="SSF103473">
    <property type="entry name" value="MFS general substrate transporter"/>
    <property type="match status" value="1"/>
</dbReference>
<feature type="transmembrane region" description="Helical" evidence="7">
    <location>
        <begin position="163"/>
        <end position="182"/>
    </location>
</feature>
<keyword evidence="3" id="KW-1003">Cell membrane</keyword>
<comment type="caution">
    <text evidence="9">The sequence shown here is derived from an EMBL/GenBank/DDBJ whole genome shotgun (WGS) entry which is preliminary data.</text>
</comment>
<feature type="transmembrane region" description="Helical" evidence="7">
    <location>
        <begin position="7"/>
        <end position="31"/>
    </location>
</feature>
<feature type="transmembrane region" description="Helical" evidence="7">
    <location>
        <begin position="255"/>
        <end position="275"/>
    </location>
</feature>
<evidence type="ECO:0000256" key="5">
    <source>
        <dbReference type="ARBA" id="ARBA00022989"/>
    </source>
</evidence>
<feature type="transmembrane region" description="Helical" evidence="7">
    <location>
        <begin position="221"/>
        <end position="243"/>
    </location>
</feature>
<feature type="transmembrane region" description="Helical" evidence="7">
    <location>
        <begin position="306"/>
        <end position="325"/>
    </location>
</feature>
<evidence type="ECO:0000256" key="2">
    <source>
        <dbReference type="ARBA" id="ARBA00022448"/>
    </source>
</evidence>
<accession>A0A7X0Y4H1</accession>
<dbReference type="InterPro" id="IPR020846">
    <property type="entry name" value="MFS_dom"/>
</dbReference>
<dbReference type="GO" id="GO:0005886">
    <property type="term" value="C:plasma membrane"/>
    <property type="evidence" value="ECO:0007669"/>
    <property type="project" value="UniProtKB-SubCell"/>
</dbReference>
<evidence type="ECO:0000256" key="6">
    <source>
        <dbReference type="ARBA" id="ARBA00023136"/>
    </source>
</evidence>
<evidence type="ECO:0000256" key="1">
    <source>
        <dbReference type="ARBA" id="ARBA00004651"/>
    </source>
</evidence>
<evidence type="ECO:0000313" key="10">
    <source>
        <dbReference type="Proteomes" id="UP000535908"/>
    </source>
</evidence>
<feature type="transmembrane region" description="Helical" evidence="7">
    <location>
        <begin position="135"/>
        <end position="157"/>
    </location>
</feature>
<comment type="subcellular location">
    <subcellularLocation>
        <location evidence="1">Cell membrane</location>
        <topology evidence="1">Multi-pass membrane protein</topology>
    </subcellularLocation>
</comment>
<proteinExistence type="predicted"/>
<dbReference type="Pfam" id="PF07690">
    <property type="entry name" value="MFS_1"/>
    <property type="match status" value="1"/>
</dbReference>
<dbReference type="PRINTS" id="PR01988">
    <property type="entry name" value="EXPORTERBACE"/>
</dbReference>
<dbReference type="InterPro" id="IPR036259">
    <property type="entry name" value="MFS_trans_sf"/>
</dbReference>
<dbReference type="PANTHER" id="PTHR23513">
    <property type="entry name" value="INTEGRAL MEMBRANE EFFLUX PROTEIN-RELATED"/>
    <property type="match status" value="1"/>
</dbReference>
<keyword evidence="5 7" id="KW-1133">Transmembrane helix</keyword>
<dbReference type="RefSeq" id="WP_185526223.1">
    <property type="nucleotide sequence ID" value="NZ_JAARWN010000009.1"/>
</dbReference>
<evidence type="ECO:0000259" key="8">
    <source>
        <dbReference type="PROSITE" id="PS50850"/>
    </source>
</evidence>
<feature type="transmembrane region" description="Helical" evidence="7">
    <location>
        <begin position="95"/>
        <end position="114"/>
    </location>
</feature>
<keyword evidence="4 7" id="KW-0812">Transmembrane</keyword>
<dbReference type="PANTHER" id="PTHR23513:SF6">
    <property type="entry name" value="MAJOR FACILITATOR SUPERFAMILY ASSOCIATED DOMAIN-CONTAINING PROTEIN"/>
    <property type="match status" value="1"/>
</dbReference>
<dbReference type="InterPro" id="IPR011701">
    <property type="entry name" value="MFS"/>
</dbReference>
<feature type="transmembrane region" description="Helical" evidence="7">
    <location>
        <begin position="37"/>
        <end position="58"/>
    </location>
</feature>
<gene>
    <name evidence="9" type="ORF">HCA69_10020</name>
</gene>
<evidence type="ECO:0000313" key="9">
    <source>
        <dbReference type="EMBL" id="MBC1936703.1"/>
    </source>
</evidence>
<reference evidence="9 10" key="1">
    <citation type="submission" date="2020-03" db="EMBL/GenBank/DDBJ databases">
        <title>Soil Listeria distribution.</title>
        <authorList>
            <person name="Liao J."/>
            <person name="Wiedmann M."/>
        </authorList>
    </citation>
    <scope>NUCLEOTIDE SEQUENCE [LARGE SCALE GENOMIC DNA]</scope>
    <source>
        <strain evidence="9 10">FSL L7-0741</strain>
    </source>
</reference>
<feature type="transmembrane region" description="Helical" evidence="7">
    <location>
        <begin position="346"/>
        <end position="368"/>
    </location>
</feature>
<evidence type="ECO:0000256" key="4">
    <source>
        <dbReference type="ARBA" id="ARBA00022692"/>
    </source>
</evidence>
<protein>
    <submittedName>
        <fullName evidence="9">MFS transporter</fullName>
    </submittedName>
</protein>
<evidence type="ECO:0000256" key="3">
    <source>
        <dbReference type="ARBA" id="ARBA00022475"/>
    </source>
</evidence>
<name>A0A7X0Y4H1_9LIST</name>
<evidence type="ECO:0000256" key="7">
    <source>
        <dbReference type="SAM" id="Phobius"/>
    </source>
</evidence>